<dbReference type="Proteomes" id="UP000216188">
    <property type="component" value="Unassembled WGS sequence"/>
</dbReference>
<dbReference type="Pfam" id="PF11985">
    <property type="entry name" value="Phage_Mu_Gp27"/>
    <property type="match status" value="1"/>
</dbReference>
<protein>
    <recommendedName>
        <fullName evidence="3">DUF3486 family protein</fullName>
    </recommendedName>
</protein>
<dbReference type="AlphaFoldDB" id="A0A256GDA7"/>
<evidence type="ECO:0008006" key="3">
    <source>
        <dbReference type="Google" id="ProtNLM"/>
    </source>
</evidence>
<dbReference type="EMBL" id="NNRM01000022">
    <property type="protein sequence ID" value="OYR25112.1"/>
    <property type="molecule type" value="Genomic_DNA"/>
</dbReference>
<keyword evidence="2" id="KW-1185">Reference proteome</keyword>
<reference evidence="1 2" key="1">
    <citation type="submission" date="2017-07" db="EMBL/GenBank/DDBJ databases">
        <title>Phylogenetic study on the rhizospheric bacterium Ochrobactrum sp. A44.</title>
        <authorList>
            <person name="Krzyzanowska D.M."/>
            <person name="Ossowicki A."/>
            <person name="Rajewska M."/>
            <person name="Maciag T."/>
            <person name="Kaczynski Z."/>
            <person name="Czerwicka M."/>
            <person name="Jafra S."/>
        </authorList>
    </citation>
    <scope>NUCLEOTIDE SEQUENCE [LARGE SCALE GENOMIC DNA]</scope>
    <source>
        <strain evidence="1 2">CCUG 30717</strain>
    </source>
</reference>
<gene>
    <name evidence="1" type="ORF">CEV34_2754</name>
</gene>
<evidence type="ECO:0000313" key="2">
    <source>
        <dbReference type="Proteomes" id="UP000216188"/>
    </source>
</evidence>
<dbReference type="InterPro" id="IPR021874">
    <property type="entry name" value="Phage_Mu_Gp27"/>
</dbReference>
<evidence type="ECO:0000313" key="1">
    <source>
        <dbReference type="EMBL" id="OYR25112.1"/>
    </source>
</evidence>
<dbReference type="RefSeq" id="WP_094543746.1">
    <property type="nucleotide sequence ID" value="NZ_JBHEEM010000017.1"/>
</dbReference>
<proteinExistence type="predicted"/>
<comment type="caution">
    <text evidence="1">The sequence shown here is derived from an EMBL/GenBank/DDBJ whole genome shotgun (WGS) entry which is preliminary data.</text>
</comment>
<name>A0A256GDA7_9HYPH</name>
<sequence length="191" mass="21558">MTEDRRGRSRLDSLELLPEDAQDDVVWAISQLNERRRSQADILFELNDRLEVKGIGPISKSAFNRKAMRLSRRASQLEERRYIYAGIAEKLTPEEISKSDIVLGEFLKTLIDELLDGDGLNSKNAMELARAYKETVVAQRHSAEHRRKAEEEATAKLAKAVGDATDAVEKAGRKVDGEEILRMIREAYGTS</sequence>
<organism evidence="1 2">
    <name type="scientific">Brucella pseudogrignonensis</name>
    <dbReference type="NCBI Taxonomy" id="419475"/>
    <lineage>
        <taxon>Bacteria</taxon>
        <taxon>Pseudomonadati</taxon>
        <taxon>Pseudomonadota</taxon>
        <taxon>Alphaproteobacteria</taxon>
        <taxon>Hyphomicrobiales</taxon>
        <taxon>Brucellaceae</taxon>
        <taxon>Brucella/Ochrobactrum group</taxon>
        <taxon>Brucella</taxon>
    </lineage>
</organism>
<accession>A0A256GDA7</accession>